<dbReference type="Proteomes" id="UP000637788">
    <property type="component" value="Unassembled WGS sequence"/>
</dbReference>
<evidence type="ECO:0000313" key="5">
    <source>
        <dbReference type="Proteomes" id="UP000637788"/>
    </source>
</evidence>
<keyword evidence="2" id="KW-0012">Acyltransferase</keyword>
<feature type="domain" description="N-acetyltransferase" evidence="3">
    <location>
        <begin position="1"/>
        <end position="133"/>
    </location>
</feature>
<sequence length="137" mass="15242">MWCGRQEFPVLTQTISDWQRDDDVQAHILVDDDRVVGYGELWFDAEEDEVELARIIVAPDIRGKGLGRVLVRGLLAQARAAGCPDVFMRVHPDNETALRCYRGAGFVPVDASLAESWNAAQPVNYVWLQRDAEASGG</sequence>
<evidence type="ECO:0000313" key="4">
    <source>
        <dbReference type="EMBL" id="GGK62201.1"/>
    </source>
</evidence>
<reference evidence="4" key="1">
    <citation type="journal article" date="2014" name="Int. J. Syst. Evol. Microbiol.">
        <title>Complete genome sequence of Corynebacterium casei LMG S-19264T (=DSM 44701T), isolated from a smear-ripened cheese.</title>
        <authorList>
            <consortium name="US DOE Joint Genome Institute (JGI-PGF)"/>
            <person name="Walter F."/>
            <person name="Albersmeier A."/>
            <person name="Kalinowski J."/>
            <person name="Ruckert C."/>
        </authorList>
    </citation>
    <scope>NUCLEOTIDE SEQUENCE</scope>
    <source>
        <strain evidence="4">JCM 3035</strain>
    </source>
</reference>
<dbReference type="InterPro" id="IPR016181">
    <property type="entry name" value="Acyl_CoA_acyltransferase"/>
</dbReference>
<dbReference type="GO" id="GO:0016747">
    <property type="term" value="F:acyltransferase activity, transferring groups other than amino-acyl groups"/>
    <property type="evidence" value="ECO:0007669"/>
    <property type="project" value="InterPro"/>
</dbReference>
<organism evidence="4 5">
    <name type="scientific">Streptomyces flaveus</name>
    <dbReference type="NCBI Taxonomy" id="66370"/>
    <lineage>
        <taxon>Bacteria</taxon>
        <taxon>Bacillati</taxon>
        <taxon>Actinomycetota</taxon>
        <taxon>Actinomycetes</taxon>
        <taxon>Kitasatosporales</taxon>
        <taxon>Streptomycetaceae</taxon>
        <taxon>Streptomyces</taxon>
        <taxon>Streptomyces aurantiacus group</taxon>
    </lineage>
</organism>
<protein>
    <recommendedName>
        <fullName evidence="3">N-acetyltransferase domain-containing protein</fullName>
    </recommendedName>
</protein>
<dbReference type="InterPro" id="IPR000182">
    <property type="entry name" value="GNAT_dom"/>
</dbReference>
<keyword evidence="1" id="KW-0808">Transferase</keyword>
<reference evidence="4" key="2">
    <citation type="submission" date="2020-09" db="EMBL/GenBank/DDBJ databases">
        <authorList>
            <person name="Sun Q."/>
            <person name="Ohkuma M."/>
        </authorList>
    </citation>
    <scope>NUCLEOTIDE SEQUENCE</scope>
    <source>
        <strain evidence="4">JCM 3035</strain>
    </source>
</reference>
<evidence type="ECO:0000256" key="1">
    <source>
        <dbReference type="ARBA" id="ARBA00022679"/>
    </source>
</evidence>
<dbReference type="CDD" id="cd04301">
    <property type="entry name" value="NAT_SF"/>
    <property type="match status" value="1"/>
</dbReference>
<dbReference type="AlphaFoldDB" id="A0A917QPS0"/>
<evidence type="ECO:0000259" key="3">
    <source>
        <dbReference type="PROSITE" id="PS51186"/>
    </source>
</evidence>
<gene>
    <name evidence="4" type="ORF">GCM10010094_23530</name>
</gene>
<dbReference type="Pfam" id="PF00583">
    <property type="entry name" value="Acetyltransf_1"/>
    <property type="match status" value="1"/>
</dbReference>
<dbReference type="SUPFAM" id="SSF55729">
    <property type="entry name" value="Acyl-CoA N-acyltransferases (Nat)"/>
    <property type="match status" value="1"/>
</dbReference>
<accession>A0A917QPS0</accession>
<keyword evidence="5" id="KW-1185">Reference proteome</keyword>
<dbReference type="InterPro" id="IPR050832">
    <property type="entry name" value="Bact_Acetyltransf"/>
</dbReference>
<dbReference type="EMBL" id="BMPQ01000004">
    <property type="protein sequence ID" value="GGK62201.1"/>
    <property type="molecule type" value="Genomic_DNA"/>
</dbReference>
<dbReference type="Gene3D" id="3.40.630.30">
    <property type="match status" value="1"/>
</dbReference>
<dbReference type="PANTHER" id="PTHR43877">
    <property type="entry name" value="AMINOALKYLPHOSPHONATE N-ACETYLTRANSFERASE-RELATED-RELATED"/>
    <property type="match status" value="1"/>
</dbReference>
<name>A0A917QPS0_9ACTN</name>
<proteinExistence type="predicted"/>
<evidence type="ECO:0000256" key="2">
    <source>
        <dbReference type="ARBA" id="ARBA00023315"/>
    </source>
</evidence>
<dbReference type="PROSITE" id="PS51186">
    <property type="entry name" value="GNAT"/>
    <property type="match status" value="1"/>
</dbReference>
<comment type="caution">
    <text evidence="4">The sequence shown here is derived from an EMBL/GenBank/DDBJ whole genome shotgun (WGS) entry which is preliminary data.</text>
</comment>